<proteinExistence type="predicted"/>
<protein>
    <submittedName>
        <fullName evidence="1">Uncharacterized protein</fullName>
    </submittedName>
</protein>
<dbReference type="Proteomes" id="UP000809789">
    <property type="component" value="Unassembled WGS sequence"/>
</dbReference>
<keyword evidence="2" id="KW-1185">Reference proteome</keyword>
<dbReference type="EMBL" id="JAESVG020000009">
    <property type="protein sequence ID" value="KAG8624401.1"/>
    <property type="molecule type" value="Genomic_DNA"/>
</dbReference>
<evidence type="ECO:0000313" key="2">
    <source>
        <dbReference type="Proteomes" id="UP000809789"/>
    </source>
</evidence>
<reference evidence="1" key="1">
    <citation type="submission" date="2021-07" db="EMBL/GenBank/DDBJ databases">
        <title>Elsinoe batatas strain:CRI-CJ2 Genome sequencing and assembly.</title>
        <authorList>
            <person name="Huang L."/>
        </authorList>
    </citation>
    <scope>NUCLEOTIDE SEQUENCE</scope>
    <source>
        <strain evidence="1">CRI-CJ2</strain>
    </source>
</reference>
<evidence type="ECO:0000313" key="1">
    <source>
        <dbReference type="EMBL" id="KAG8624401.1"/>
    </source>
</evidence>
<name>A0A8K0KUS6_9PEZI</name>
<dbReference type="AlphaFoldDB" id="A0A8K0KUS6"/>
<sequence>MRRVQPFITSRAFTLVTWTSTNNRCTIPPAHGLSNALLDVGRSTHNDYRINHDAGDVILAITKPITCNFAGKHAHPSD</sequence>
<gene>
    <name evidence="1" type="ORF">KVT40_007468</name>
</gene>
<dbReference type="OrthoDB" id="10378448at2759"/>
<comment type="caution">
    <text evidence="1">The sequence shown here is derived from an EMBL/GenBank/DDBJ whole genome shotgun (WGS) entry which is preliminary data.</text>
</comment>
<organism evidence="1 2">
    <name type="scientific">Elsinoe batatas</name>
    <dbReference type="NCBI Taxonomy" id="2601811"/>
    <lineage>
        <taxon>Eukaryota</taxon>
        <taxon>Fungi</taxon>
        <taxon>Dikarya</taxon>
        <taxon>Ascomycota</taxon>
        <taxon>Pezizomycotina</taxon>
        <taxon>Dothideomycetes</taxon>
        <taxon>Dothideomycetidae</taxon>
        <taxon>Myriangiales</taxon>
        <taxon>Elsinoaceae</taxon>
        <taxon>Elsinoe</taxon>
    </lineage>
</organism>
<accession>A0A8K0KUS6</accession>